<dbReference type="PANTHER" id="PTHR10336:SF82">
    <property type="entry name" value="PHOSPHOINOSITIDE PHOSPHOLIPASE C"/>
    <property type="match status" value="1"/>
</dbReference>
<evidence type="ECO:0000256" key="4">
    <source>
        <dbReference type="ARBA" id="ARBA00023098"/>
    </source>
</evidence>
<dbReference type="InterPro" id="IPR000008">
    <property type="entry name" value="C2_dom"/>
</dbReference>
<keyword evidence="2 7" id="KW-0378">Hydrolase</keyword>
<dbReference type="InterPro" id="IPR017946">
    <property type="entry name" value="PLC-like_Pdiesterase_TIM-brl"/>
</dbReference>
<evidence type="ECO:0000256" key="2">
    <source>
        <dbReference type="ARBA" id="ARBA00022801"/>
    </source>
</evidence>
<dbReference type="GO" id="GO:0016042">
    <property type="term" value="P:lipid catabolic process"/>
    <property type="evidence" value="ECO:0007669"/>
    <property type="project" value="UniProtKB-KW"/>
</dbReference>
<dbReference type="InterPro" id="IPR035892">
    <property type="entry name" value="C2_domain_sf"/>
</dbReference>
<evidence type="ECO:0000256" key="3">
    <source>
        <dbReference type="ARBA" id="ARBA00022963"/>
    </source>
</evidence>
<accession>A0A8K0WWF3</accession>
<gene>
    <name evidence="11" type="ORF">B0I35DRAFT_403952</name>
</gene>
<comment type="caution">
    <text evidence="11">The sequence shown here is derived from an EMBL/GenBank/DDBJ whole genome shotgun (WGS) entry which is preliminary data.</text>
</comment>
<dbReference type="Gene3D" id="2.60.40.150">
    <property type="entry name" value="C2 domain"/>
    <property type="match status" value="1"/>
</dbReference>
<feature type="domain" description="C2" evidence="9">
    <location>
        <begin position="486"/>
        <end position="634"/>
    </location>
</feature>
<evidence type="ECO:0000256" key="1">
    <source>
        <dbReference type="ARBA" id="ARBA00001195"/>
    </source>
</evidence>
<dbReference type="Proteomes" id="UP000813444">
    <property type="component" value="Unassembled WGS sequence"/>
</dbReference>
<evidence type="ECO:0000259" key="9">
    <source>
        <dbReference type="PROSITE" id="PS50004"/>
    </source>
</evidence>
<dbReference type="InterPro" id="IPR056584">
    <property type="entry name" value="EF-hand_15"/>
</dbReference>
<dbReference type="GO" id="GO:0004435">
    <property type="term" value="F:phosphatidylinositol-4,5-bisphosphate phospholipase C activity"/>
    <property type="evidence" value="ECO:0007669"/>
    <property type="project" value="UniProtKB-EC"/>
</dbReference>
<dbReference type="PRINTS" id="PR00390">
    <property type="entry name" value="PHPHLIPASEC"/>
</dbReference>
<dbReference type="SUPFAM" id="SSF51695">
    <property type="entry name" value="PLC-like phosphodiesterases"/>
    <property type="match status" value="1"/>
</dbReference>
<evidence type="ECO:0000259" key="10">
    <source>
        <dbReference type="PROSITE" id="PS50008"/>
    </source>
</evidence>
<dbReference type="InterPro" id="IPR001711">
    <property type="entry name" value="PLipase_C_Pinositol-sp_Y"/>
</dbReference>
<dbReference type="EMBL" id="JAGPNK010000001">
    <property type="protein sequence ID" value="KAH7328617.1"/>
    <property type="molecule type" value="Genomic_DNA"/>
</dbReference>
<dbReference type="SMART" id="SM00149">
    <property type="entry name" value="PLCYc"/>
    <property type="match status" value="1"/>
</dbReference>
<protein>
    <recommendedName>
        <fullName evidence="7">Phosphoinositide phospholipase C</fullName>
        <ecNumber evidence="7">3.1.4.11</ecNumber>
    </recommendedName>
</protein>
<keyword evidence="5" id="KW-0807">Transducer</keyword>
<dbReference type="SMART" id="SM00148">
    <property type="entry name" value="PLCXc"/>
    <property type="match status" value="1"/>
</dbReference>
<dbReference type="GO" id="GO:0051209">
    <property type="term" value="P:release of sequestered calcium ion into cytosol"/>
    <property type="evidence" value="ECO:0007669"/>
    <property type="project" value="TreeGrafter"/>
</dbReference>
<comment type="function">
    <text evidence="6">The production of the second messenger molecules diacylglycerol (DAG) and inositol 1,4,5-trisphosphate (IP3) is mediated by activated phosphatidylinositol-specific phospholipase C enzymes.</text>
</comment>
<evidence type="ECO:0000313" key="11">
    <source>
        <dbReference type="EMBL" id="KAH7328617.1"/>
    </source>
</evidence>
<dbReference type="CDD" id="cd00275">
    <property type="entry name" value="C2_PLC_like"/>
    <property type="match status" value="1"/>
</dbReference>
<dbReference type="SMART" id="SM00239">
    <property type="entry name" value="C2"/>
    <property type="match status" value="1"/>
</dbReference>
<dbReference type="InterPro" id="IPR000909">
    <property type="entry name" value="PLipase_C_PInositol-sp_X_dom"/>
</dbReference>
<dbReference type="CDD" id="cd08598">
    <property type="entry name" value="PI-PLC1c_yeast"/>
    <property type="match status" value="1"/>
</dbReference>
<dbReference type="GO" id="GO:0048015">
    <property type="term" value="P:phosphatidylinositol-mediated signaling"/>
    <property type="evidence" value="ECO:0007669"/>
    <property type="project" value="TreeGrafter"/>
</dbReference>
<dbReference type="FunFam" id="3.20.20.190:FF:000039">
    <property type="entry name" value="Phosphoinositide phospholipase C"/>
    <property type="match status" value="1"/>
</dbReference>
<evidence type="ECO:0000256" key="7">
    <source>
        <dbReference type="RuleBase" id="RU361133"/>
    </source>
</evidence>
<dbReference type="InterPro" id="IPR001192">
    <property type="entry name" value="PI-PLC_fam"/>
</dbReference>
<feature type="region of interest" description="Disordered" evidence="8">
    <location>
        <begin position="154"/>
        <end position="195"/>
    </location>
</feature>
<evidence type="ECO:0000256" key="8">
    <source>
        <dbReference type="SAM" id="MobiDB-lite"/>
    </source>
</evidence>
<dbReference type="OrthoDB" id="269822at2759"/>
<proteinExistence type="predicted"/>
<dbReference type="Gene3D" id="3.20.20.190">
    <property type="entry name" value="Phosphatidylinositol (PI) phosphodiesterase"/>
    <property type="match status" value="2"/>
</dbReference>
<evidence type="ECO:0000313" key="12">
    <source>
        <dbReference type="Proteomes" id="UP000813444"/>
    </source>
</evidence>
<sequence>MASAESPAPLQAPAAGDASRILKSMDQTTLQALRTIYDSHAGPDGHWGSESIKKFFEVIQGHTPEDAPTRLLAQSTLDFNTFLVYMTSVKRSIIKPPKKEDLDYSWPLSSYFISSSHNTYLSGNQLSSDSTTEAYVNALRRGCRCVEIDIWDGDDSDSESDTSNSSVEDKKSGGGLTRGLSLRKKISGNGPKRQSTFNMLKNKLVGSSPKKEKLSPTSGTPYATGTEAAMAKLSLDQTNSSEKESGPVAQVAVVEPRVLHGYTLTKDISFREVCNAIKQSAFEATDLPLIVSLEVHCNAEQQAIMVSIMKDAWKEFLLPQPEGDAAELPSPHQLRRKILVKVKYAPQGATAVDDDSPDDDRAATPPPKKTRAKIIHELSSLGIYTRGITFKSFAQPEAAMPSHIFSLSEKKFLDRLETECATLFEHNKHYLLRTYPSGLRIGSSNLNPPIFWGAGAQIVALNWQQIDEGMMLNEGMFQGTEGYVLKPPGYRPDLESNKATNVVSRKTLSLAFTFYAAQRLPFPPEDKSARSFKPYVKVELHVDASDVEHGKTIKTDGHEREGDYKAKTKTHKGCDIDLKAQKLEFNNIPGLVEDLTFVRFTVRDDEFGRDDLAAWACVRLDRLGEGYRYIQLLDLDGNKSDGLILVYVEKKLS</sequence>
<dbReference type="EC" id="3.1.4.11" evidence="7"/>
<keyword evidence="3 7" id="KW-0442">Lipid degradation</keyword>
<dbReference type="PANTHER" id="PTHR10336">
    <property type="entry name" value="PHOSPHOINOSITIDE-SPECIFIC PHOSPHOLIPASE C FAMILY PROTEIN"/>
    <property type="match status" value="1"/>
</dbReference>
<feature type="region of interest" description="Disordered" evidence="8">
    <location>
        <begin position="349"/>
        <end position="369"/>
    </location>
</feature>
<dbReference type="Pfam" id="PF23617">
    <property type="entry name" value="EF-hand_15"/>
    <property type="match status" value="1"/>
</dbReference>
<name>A0A8K0WWF3_9HYPO</name>
<keyword evidence="4 7" id="KW-0443">Lipid metabolism</keyword>
<dbReference type="PROSITE" id="PS50008">
    <property type="entry name" value="PIPLC_Y_DOMAIN"/>
    <property type="match status" value="1"/>
</dbReference>
<dbReference type="AlphaFoldDB" id="A0A8K0WWF3"/>
<keyword evidence="12" id="KW-1185">Reference proteome</keyword>
<evidence type="ECO:0000256" key="5">
    <source>
        <dbReference type="ARBA" id="ARBA00023224"/>
    </source>
</evidence>
<dbReference type="Pfam" id="PF00388">
    <property type="entry name" value="PI-PLC-X"/>
    <property type="match status" value="1"/>
</dbReference>
<evidence type="ECO:0000256" key="6">
    <source>
        <dbReference type="ARBA" id="ARBA00059664"/>
    </source>
</evidence>
<organism evidence="11 12">
    <name type="scientific">Stachybotrys elegans</name>
    <dbReference type="NCBI Taxonomy" id="80388"/>
    <lineage>
        <taxon>Eukaryota</taxon>
        <taxon>Fungi</taxon>
        <taxon>Dikarya</taxon>
        <taxon>Ascomycota</taxon>
        <taxon>Pezizomycotina</taxon>
        <taxon>Sordariomycetes</taxon>
        <taxon>Hypocreomycetidae</taxon>
        <taxon>Hypocreales</taxon>
        <taxon>Stachybotryaceae</taxon>
        <taxon>Stachybotrys</taxon>
    </lineage>
</organism>
<comment type="catalytic activity">
    <reaction evidence="1 7">
        <text>a 1,2-diacyl-sn-glycero-3-phospho-(1D-myo-inositol-4,5-bisphosphate) + H2O = 1D-myo-inositol 1,4,5-trisphosphate + a 1,2-diacyl-sn-glycerol + H(+)</text>
        <dbReference type="Rhea" id="RHEA:33179"/>
        <dbReference type="ChEBI" id="CHEBI:15377"/>
        <dbReference type="ChEBI" id="CHEBI:15378"/>
        <dbReference type="ChEBI" id="CHEBI:17815"/>
        <dbReference type="ChEBI" id="CHEBI:58456"/>
        <dbReference type="ChEBI" id="CHEBI:203600"/>
        <dbReference type="EC" id="3.1.4.11"/>
    </reaction>
</comment>
<dbReference type="PROSITE" id="PS50004">
    <property type="entry name" value="C2"/>
    <property type="match status" value="1"/>
</dbReference>
<feature type="domain" description="PI-PLC Y-box" evidence="10">
    <location>
        <begin position="378"/>
        <end position="491"/>
    </location>
</feature>
<dbReference type="Pfam" id="PF00387">
    <property type="entry name" value="PI-PLC-Y"/>
    <property type="match status" value="1"/>
</dbReference>
<dbReference type="PROSITE" id="PS50007">
    <property type="entry name" value="PIPLC_X_DOMAIN"/>
    <property type="match status" value="1"/>
</dbReference>
<reference evidence="11" key="1">
    <citation type="journal article" date="2021" name="Nat. Commun.">
        <title>Genetic determinants of endophytism in the Arabidopsis root mycobiome.</title>
        <authorList>
            <person name="Mesny F."/>
            <person name="Miyauchi S."/>
            <person name="Thiergart T."/>
            <person name="Pickel B."/>
            <person name="Atanasova L."/>
            <person name="Karlsson M."/>
            <person name="Huettel B."/>
            <person name="Barry K.W."/>
            <person name="Haridas S."/>
            <person name="Chen C."/>
            <person name="Bauer D."/>
            <person name="Andreopoulos W."/>
            <person name="Pangilinan J."/>
            <person name="LaButti K."/>
            <person name="Riley R."/>
            <person name="Lipzen A."/>
            <person name="Clum A."/>
            <person name="Drula E."/>
            <person name="Henrissat B."/>
            <person name="Kohler A."/>
            <person name="Grigoriev I.V."/>
            <person name="Martin F.M."/>
            <person name="Hacquard S."/>
        </authorList>
    </citation>
    <scope>NUCLEOTIDE SEQUENCE</scope>
    <source>
        <strain evidence="11">MPI-CAGE-CH-0235</strain>
    </source>
</reference>
<dbReference type="SUPFAM" id="SSF49562">
    <property type="entry name" value="C2 domain (Calcium/lipid-binding domain, CaLB)"/>
    <property type="match status" value="1"/>
</dbReference>